<name>A0A2A2KHR0_9BILA</name>
<reference evidence="2 3" key="1">
    <citation type="journal article" date="2017" name="Curr. Biol.">
        <title>Genome architecture and evolution of a unichromosomal asexual nematode.</title>
        <authorList>
            <person name="Fradin H."/>
            <person name="Zegar C."/>
            <person name="Gutwein M."/>
            <person name="Lucas J."/>
            <person name="Kovtun M."/>
            <person name="Corcoran D."/>
            <person name="Baugh L.R."/>
            <person name="Kiontke K."/>
            <person name="Gunsalus K."/>
            <person name="Fitch D.H."/>
            <person name="Piano F."/>
        </authorList>
    </citation>
    <scope>NUCLEOTIDE SEQUENCE [LARGE SCALE GENOMIC DNA]</scope>
    <source>
        <strain evidence="2">PF1309</strain>
    </source>
</reference>
<gene>
    <name evidence="2" type="ORF">WR25_04747</name>
</gene>
<sequence>MTWDACSSAISASNRCSSVAYSCRREDAASSALCSVVSSAGAKDGIQLTPVGPDRDARPFPPMSVSLGRASSGGRHTGQGWREPDPVRASLIAGIARRRLRDG</sequence>
<evidence type="ECO:0000313" key="2">
    <source>
        <dbReference type="EMBL" id="PAV73534.1"/>
    </source>
</evidence>
<protein>
    <submittedName>
        <fullName evidence="2">Uncharacterized protein</fullName>
    </submittedName>
</protein>
<organism evidence="2 3">
    <name type="scientific">Diploscapter pachys</name>
    <dbReference type="NCBI Taxonomy" id="2018661"/>
    <lineage>
        <taxon>Eukaryota</taxon>
        <taxon>Metazoa</taxon>
        <taxon>Ecdysozoa</taxon>
        <taxon>Nematoda</taxon>
        <taxon>Chromadorea</taxon>
        <taxon>Rhabditida</taxon>
        <taxon>Rhabditina</taxon>
        <taxon>Rhabditomorpha</taxon>
        <taxon>Rhabditoidea</taxon>
        <taxon>Rhabditidae</taxon>
        <taxon>Diploscapter</taxon>
    </lineage>
</organism>
<feature type="region of interest" description="Disordered" evidence="1">
    <location>
        <begin position="45"/>
        <end position="88"/>
    </location>
</feature>
<dbReference type="EMBL" id="LIAE01008577">
    <property type="protein sequence ID" value="PAV73534.1"/>
    <property type="molecule type" value="Genomic_DNA"/>
</dbReference>
<dbReference type="Proteomes" id="UP000218231">
    <property type="component" value="Unassembled WGS sequence"/>
</dbReference>
<comment type="caution">
    <text evidence="2">The sequence shown here is derived from an EMBL/GenBank/DDBJ whole genome shotgun (WGS) entry which is preliminary data.</text>
</comment>
<accession>A0A2A2KHR0</accession>
<evidence type="ECO:0000256" key="1">
    <source>
        <dbReference type="SAM" id="MobiDB-lite"/>
    </source>
</evidence>
<keyword evidence="3" id="KW-1185">Reference proteome</keyword>
<proteinExistence type="predicted"/>
<dbReference type="AlphaFoldDB" id="A0A2A2KHR0"/>
<evidence type="ECO:0000313" key="3">
    <source>
        <dbReference type="Proteomes" id="UP000218231"/>
    </source>
</evidence>